<keyword evidence="2" id="KW-1185">Reference proteome</keyword>
<reference evidence="1 2" key="1">
    <citation type="journal article" date="2009" name="Genome Res.">
        <title>Comparative genomics of protoploid Saccharomycetaceae.</title>
        <authorList>
            <consortium name="The Genolevures Consortium"/>
            <person name="Souciet J.-L."/>
            <person name="Dujon B."/>
            <person name="Gaillardin C."/>
            <person name="Johnston M."/>
            <person name="Baret P.V."/>
            <person name="Cliften P."/>
            <person name="Sherman D.J."/>
            <person name="Weissenbach J."/>
            <person name="Westhof E."/>
            <person name="Wincker P."/>
            <person name="Jubin C."/>
            <person name="Poulain J."/>
            <person name="Barbe V."/>
            <person name="Segurens B."/>
            <person name="Artiguenave F."/>
            <person name="Anthouard V."/>
            <person name="Vacherie B."/>
            <person name="Val M.-E."/>
            <person name="Fulton R.S."/>
            <person name="Minx P."/>
            <person name="Wilson R."/>
            <person name="Durrens P."/>
            <person name="Jean G."/>
            <person name="Marck C."/>
            <person name="Martin T."/>
            <person name="Nikolski M."/>
            <person name="Rolland T."/>
            <person name="Seret M.-L."/>
            <person name="Casaregola S."/>
            <person name="Despons L."/>
            <person name="Fairhead C."/>
            <person name="Fischer G."/>
            <person name="Lafontaine I."/>
            <person name="Leh V."/>
            <person name="Lemaire M."/>
            <person name="de Montigny J."/>
            <person name="Neuveglise C."/>
            <person name="Thierry A."/>
            <person name="Blanc-Lenfle I."/>
            <person name="Bleykasten C."/>
            <person name="Diffels J."/>
            <person name="Fritsch E."/>
            <person name="Frangeul L."/>
            <person name="Goeffon A."/>
            <person name="Jauniaux N."/>
            <person name="Kachouri-Lafond R."/>
            <person name="Payen C."/>
            <person name="Potier S."/>
            <person name="Pribylova L."/>
            <person name="Ozanne C."/>
            <person name="Richard G.-F."/>
            <person name="Sacerdot C."/>
            <person name="Straub M.-L."/>
            <person name="Talla E."/>
        </authorList>
    </citation>
    <scope>NUCLEOTIDE SEQUENCE [LARGE SCALE GENOMIC DNA]</scope>
    <source>
        <strain evidence="2">ATCC 56472 / CBS 6340 / NRRL Y-8284</strain>
    </source>
</reference>
<evidence type="ECO:0000313" key="1">
    <source>
        <dbReference type="EMBL" id="CAR21887.1"/>
    </source>
</evidence>
<dbReference type="InParanoid" id="C5DDM6"/>
<name>C5DDM6_LACTC</name>
<organism evidence="1 2">
    <name type="scientific">Lachancea thermotolerans (strain ATCC 56472 / CBS 6340 / NRRL Y-8284)</name>
    <name type="common">Yeast</name>
    <name type="synonym">Kluyveromyces thermotolerans</name>
    <dbReference type="NCBI Taxonomy" id="559295"/>
    <lineage>
        <taxon>Eukaryota</taxon>
        <taxon>Fungi</taxon>
        <taxon>Dikarya</taxon>
        <taxon>Ascomycota</taxon>
        <taxon>Saccharomycotina</taxon>
        <taxon>Saccharomycetes</taxon>
        <taxon>Saccharomycetales</taxon>
        <taxon>Saccharomycetaceae</taxon>
        <taxon>Lachancea</taxon>
    </lineage>
</organism>
<dbReference type="HOGENOM" id="CLU_090080_0_0_1"/>
<dbReference type="AlphaFoldDB" id="C5DDM6"/>
<dbReference type="GeneID" id="8291185"/>
<proteinExistence type="predicted"/>
<dbReference type="RefSeq" id="XP_002552325.1">
    <property type="nucleotide sequence ID" value="XM_002552279.1"/>
</dbReference>
<sequence>MSLISIPHSFLKCAMSGVSRRFGDILGISKSITRYGGKHSGSRSKLERKVLEEMTAGCYSRYLANYNCFVLLQWREIEGVGRANRARMWRRLCEGVNEAYRTSGAASGAASSAENIGIPPSPVFFEHPLDTRLFARVLQTKHLCQKQKLLCSFQRLSSPESATALLQYLELAAKPADRSDGDAAFEPVVVGVKLASRDSSVVSHIQPLLEESSKMYQDLNYEKLLQIAKCKSIGDADPAKSQAKKVLVALAENKLSKPRLADNQQWLLFTSYAQG</sequence>
<evidence type="ECO:0000313" key="2">
    <source>
        <dbReference type="Proteomes" id="UP000002036"/>
    </source>
</evidence>
<gene>
    <name evidence="1" type="ordered locus">KLTH0C02244g</name>
</gene>
<dbReference type="KEGG" id="lth:KLTH0C02244g"/>
<protein>
    <submittedName>
        <fullName evidence="1">KLTH0C02244p</fullName>
    </submittedName>
</protein>
<dbReference type="eggNOG" id="ENOG502S6VE">
    <property type="taxonomic scope" value="Eukaryota"/>
</dbReference>
<dbReference type="FunCoup" id="C5DDM6">
    <property type="interactions" value="31"/>
</dbReference>
<dbReference type="Proteomes" id="UP000002036">
    <property type="component" value="Chromosome C"/>
</dbReference>
<dbReference type="EMBL" id="CU928167">
    <property type="protein sequence ID" value="CAR21887.1"/>
    <property type="molecule type" value="Genomic_DNA"/>
</dbReference>
<accession>C5DDM6</accession>
<dbReference type="OrthoDB" id="4036068at2759"/>